<evidence type="ECO:0000256" key="6">
    <source>
        <dbReference type="ARBA" id="ARBA00022833"/>
    </source>
</evidence>
<comment type="caution">
    <text evidence="12">The sequence shown here is derived from an EMBL/GenBank/DDBJ whole genome shotgun (WGS) entry which is preliminary data.</text>
</comment>
<dbReference type="Pfam" id="PF13445">
    <property type="entry name" value="zf-RING_UBOX"/>
    <property type="match status" value="1"/>
</dbReference>
<dbReference type="PANTHER" id="PTHR15860:SF0">
    <property type="entry name" value="LP20373P"/>
    <property type="match status" value="1"/>
</dbReference>
<evidence type="ECO:0000256" key="8">
    <source>
        <dbReference type="ARBA" id="ARBA00023136"/>
    </source>
</evidence>
<evidence type="ECO:0000313" key="13">
    <source>
        <dbReference type="Proteomes" id="UP001146793"/>
    </source>
</evidence>
<evidence type="ECO:0000256" key="1">
    <source>
        <dbReference type="ARBA" id="ARBA00004141"/>
    </source>
</evidence>
<sequence length="153" mass="18178">MLLVFIFIYEHVMKCLVVIMIAVAFYVSGEILQREGHCILSYTFIQNFSKIYRMVVPISIWYLWFIESKNTVFYKFLFFTYLATKVYVLLLPIKKLFKGGKNLWHRQFSFGRYSTQQELDEFTGKCSICIDQFVNPVTLNPCNHIFCENCITQ</sequence>
<dbReference type="InterPro" id="IPR017907">
    <property type="entry name" value="Znf_RING_CS"/>
</dbReference>
<dbReference type="GO" id="GO:0008270">
    <property type="term" value="F:zinc ion binding"/>
    <property type="evidence" value="ECO:0007669"/>
    <property type="project" value="UniProtKB-KW"/>
</dbReference>
<keyword evidence="3" id="KW-0479">Metal-binding</keyword>
<keyword evidence="7 10" id="KW-1133">Transmembrane helix</keyword>
<evidence type="ECO:0000256" key="3">
    <source>
        <dbReference type="ARBA" id="ARBA00022723"/>
    </source>
</evidence>
<dbReference type="PROSITE" id="PS00518">
    <property type="entry name" value="ZF_RING_1"/>
    <property type="match status" value="1"/>
</dbReference>
<proteinExistence type="predicted"/>
<dbReference type="Gene3D" id="3.30.40.10">
    <property type="entry name" value="Zinc/RING finger domain, C3HC4 (zinc finger)"/>
    <property type="match status" value="1"/>
</dbReference>
<keyword evidence="6" id="KW-0862">Zinc</keyword>
<keyword evidence="5" id="KW-0833">Ubl conjugation pathway</keyword>
<feature type="transmembrane region" description="Helical" evidence="10">
    <location>
        <begin position="48"/>
        <end position="66"/>
    </location>
</feature>
<dbReference type="InterPro" id="IPR013083">
    <property type="entry name" value="Znf_RING/FYVE/PHD"/>
</dbReference>
<evidence type="ECO:0000256" key="2">
    <source>
        <dbReference type="ARBA" id="ARBA00022692"/>
    </source>
</evidence>
<feature type="transmembrane region" description="Helical" evidence="10">
    <location>
        <begin position="6"/>
        <end position="27"/>
    </location>
</feature>
<evidence type="ECO:0000256" key="5">
    <source>
        <dbReference type="ARBA" id="ARBA00022786"/>
    </source>
</evidence>
<evidence type="ECO:0000256" key="10">
    <source>
        <dbReference type="SAM" id="Phobius"/>
    </source>
</evidence>
<dbReference type="InterPro" id="IPR044235">
    <property type="entry name" value="RNFT1/2"/>
</dbReference>
<keyword evidence="8 10" id="KW-0472">Membrane</keyword>
<dbReference type="PANTHER" id="PTHR15860">
    <property type="entry name" value="UNCHARACTERIZED RING FINGER-CONTAINING PROTEIN"/>
    <property type="match status" value="1"/>
</dbReference>
<dbReference type="GO" id="GO:0016020">
    <property type="term" value="C:membrane"/>
    <property type="evidence" value="ECO:0007669"/>
    <property type="project" value="UniProtKB-SubCell"/>
</dbReference>
<protein>
    <recommendedName>
        <fullName evidence="11">RING-type domain-containing protein</fullName>
    </recommendedName>
</protein>
<keyword evidence="2 10" id="KW-0812">Transmembrane</keyword>
<dbReference type="PROSITE" id="PS50089">
    <property type="entry name" value="ZF_RING_2"/>
    <property type="match status" value="1"/>
</dbReference>
<evidence type="ECO:0000313" key="12">
    <source>
        <dbReference type="EMBL" id="KAJ3423398.1"/>
    </source>
</evidence>
<evidence type="ECO:0000256" key="4">
    <source>
        <dbReference type="ARBA" id="ARBA00022771"/>
    </source>
</evidence>
<dbReference type="GO" id="GO:1904294">
    <property type="term" value="P:positive regulation of ERAD pathway"/>
    <property type="evidence" value="ECO:0007669"/>
    <property type="project" value="InterPro"/>
</dbReference>
<dbReference type="GO" id="GO:0061630">
    <property type="term" value="F:ubiquitin protein ligase activity"/>
    <property type="evidence" value="ECO:0007669"/>
    <property type="project" value="InterPro"/>
</dbReference>
<comment type="subcellular location">
    <subcellularLocation>
        <location evidence="1">Membrane</location>
        <topology evidence="1">Multi-pass membrane protein</topology>
    </subcellularLocation>
</comment>
<dbReference type="InterPro" id="IPR001841">
    <property type="entry name" value="Znf_RING"/>
</dbReference>
<dbReference type="Proteomes" id="UP001146793">
    <property type="component" value="Unassembled WGS sequence"/>
</dbReference>
<dbReference type="EMBL" id="JANTQA010000076">
    <property type="protein sequence ID" value="KAJ3423398.1"/>
    <property type="molecule type" value="Genomic_DNA"/>
</dbReference>
<dbReference type="AlphaFoldDB" id="A0AAV7Y0Y6"/>
<dbReference type="SUPFAM" id="SSF57850">
    <property type="entry name" value="RING/U-box"/>
    <property type="match status" value="1"/>
</dbReference>
<feature type="transmembrane region" description="Helical" evidence="10">
    <location>
        <begin position="72"/>
        <end position="93"/>
    </location>
</feature>
<keyword evidence="4 9" id="KW-0863">Zinc-finger</keyword>
<reference evidence="12" key="1">
    <citation type="submission" date="2022-08" db="EMBL/GenBank/DDBJ databases">
        <title>Novel sulphate-reducing endosymbionts in the free-living metamonad Anaeramoeba.</title>
        <authorList>
            <person name="Jerlstrom-Hultqvist J."/>
            <person name="Cepicka I."/>
            <person name="Gallot-Lavallee L."/>
            <person name="Salas-Leiva D."/>
            <person name="Curtis B.A."/>
            <person name="Zahonova K."/>
            <person name="Pipaliya S."/>
            <person name="Dacks J."/>
            <person name="Roger A.J."/>
        </authorList>
    </citation>
    <scope>NUCLEOTIDE SEQUENCE</scope>
    <source>
        <strain evidence="12">Busselton2</strain>
    </source>
</reference>
<evidence type="ECO:0000256" key="9">
    <source>
        <dbReference type="PROSITE-ProRule" id="PRU00175"/>
    </source>
</evidence>
<feature type="domain" description="RING-type" evidence="11">
    <location>
        <begin position="126"/>
        <end position="153"/>
    </location>
</feature>
<organism evidence="12 13">
    <name type="scientific">Anaeramoeba flamelloides</name>
    <dbReference type="NCBI Taxonomy" id="1746091"/>
    <lineage>
        <taxon>Eukaryota</taxon>
        <taxon>Metamonada</taxon>
        <taxon>Anaeramoebidae</taxon>
        <taxon>Anaeramoeba</taxon>
    </lineage>
</organism>
<accession>A0AAV7Y0Y6</accession>
<name>A0AAV7Y0Y6_9EUKA</name>
<gene>
    <name evidence="12" type="ORF">M0812_29927</name>
</gene>
<evidence type="ECO:0000256" key="7">
    <source>
        <dbReference type="ARBA" id="ARBA00022989"/>
    </source>
</evidence>
<evidence type="ECO:0000259" key="11">
    <source>
        <dbReference type="PROSITE" id="PS50089"/>
    </source>
</evidence>
<dbReference type="InterPro" id="IPR027370">
    <property type="entry name" value="Znf-RING_euk"/>
</dbReference>